<evidence type="ECO:0000313" key="2">
    <source>
        <dbReference type="EMBL" id="KAL1535161.1"/>
    </source>
</evidence>
<dbReference type="EMBL" id="JBEAFC010000012">
    <property type="protein sequence ID" value="KAL1535161.1"/>
    <property type="molecule type" value="Genomic_DNA"/>
</dbReference>
<evidence type="ECO:0000256" key="1">
    <source>
        <dbReference type="SAM" id="MobiDB-lite"/>
    </source>
</evidence>
<protein>
    <submittedName>
        <fullName evidence="2">Uncharacterized protein</fullName>
    </submittedName>
</protein>
<feature type="compositionally biased region" description="Polar residues" evidence="1">
    <location>
        <begin position="91"/>
        <end position="102"/>
    </location>
</feature>
<dbReference type="Proteomes" id="UP001567538">
    <property type="component" value="Unassembled WGS sequence"/>
</dbReference>
<accession>A0ABD1FTK3</accession>
<gene>
    <name evidence="2" type="ORF">AAHA92_31247</name>
</gene>
<proteinExistence type="predicted"/>
<feature type="compositionally biased region" description="Basic and acidic residues" evidence="1">
    <location>
        <begin position="103"/>
        <end position="135"/>
    </location>
</feature>
<sequence>MAEDGQDLFGRILKCCKLTESQEMKLLNCPFARDSENVTDSIPLTQSSSMTQSEVDHIVIVTPPESQSSVGESILEEDSVFHTPPEHHSRSQLSSSEDQNPNVDDRRRQVLDDEQESKRFRGDHEFDSQKPNDRMRKLRALEAGMDNEPESKRIRSVAGDSKTVPLGETEIEEDDGVHSTEEMAEGGGENCDSSRSFKGKAVEECAEMPKAGDDGGERIEELRDGRMEDNDVVEEVGLFGMVDKLSAIFGYPGAGEHVDLLETAKMKGMVFPKPRWQQES</sequence>
<dbReference type="PANTHER" id="PTHR38221">
    <property type="entry name" value="BNAA04G14260D PROTEIN"/>
    <property type="match status" value="1"/>
</dbReference>
<feature type="region of interest" description="Disordered" evidence="1">
    <location>
        <begin position="82"/>
        <end position="135"/>
    </location>
</feature>
<organism evidence="2 3">
    <name type="scientific">Salvia divinorum</name>
    <name type="common">Maria pastora</name>
    <name type="synonym">Diviner's sage</name>
    <dbReference type="NCBI Taxonomy" id="28513"/>
    <lineage>
        <taxon>Eukaryota</taxon>
        <taxon>Viridiplantae</taxon>
        <taxon>Streptophyta</taxon>
        <taxon>Embryophyta</taxon>
        <taxon>Tracheophyta</taxon>
        <taxon>Spermatophyta</taxon>
        <taxon>Magnoliopsida</taxon>
        <taxon>eudicotyledons</taxon>
        <taxon>Gunneridae</taxon>
        <taxon>Pentapetalae</taxon>
        <taxon>asterids</taxon>
        <taxon>lamiids</taxon>
        <taxon>Lamiales</taxon>
        <taxon>Lamiaceae</taxon>
        <taxon>Nepetoideae</taxon>
        <taxon>Mentheae</taxon>
        <taxon>Salviinae</taxon>
        <taxon>Salvia</taxon>
        <taxon>Salvia subgen. Calosphace</taxon>
    </lineage>
</organism>
<name>A0ABD1FTK3_SALDI</name>
<keyword evidence="3" id="KW-1185">Reference proteome</keyword>
<dbReference type="AlphaFoldDB" id="A0ABD1FTK3"/>
<feature type="region of interest" description="Disordered" evidence="1">
    <location>
        <begin position="172"/>
        <end position="198"/>
    </location>
</feature>
<reference evidence="2 3" key="1">
    <citation type="submission" date="2024-06" db="EMBL/GenBank/DDBJ databases">
        <title>A chromosome level genome sequence of Diviner's sage (Salvia divinorum).</title>
        <authorList>
            <person name="Ford S.A."/>
            <person name="Ro D.-K."/>
            <person name="Ness R.W."/>
            <person name="Phillips M.A."/>
        </authorList>
    </citation>
    <scope>NUCLEOTIDE SEQUENCE [LARGE SCALE GENOMIC DNA]</scope>
    <source>
        <strain evidence="2">SAF-2024a</strain>
        <tissue evidence="2">Leaf</tissue>
    </source>
</reference>
<dbReference type="PANTHER" id="PTHR38221:SF1">
    <property type="entry name" value="OVULE PROTEIN"/>
    <property type="match status" value="1"/>
</dbReference>
<comment type="caution">
    <text evidence="2">The sequence shown here is derived from an EMBL/GenBank/DDBJ whole genome shotgun (WGS) entry which is preliminary data.</text>
</comment>
<evidence type="ECO:0000313" key="3">
    <source>
        <dbReference type="Proteomes" id="UP001567538"/>
    </source>
</evidence>